<dbReference type="GO" id="GO:2000406">
    <property type="term" value="P:positive regulation of T cell migration"/>
    <property type="evidence" value="ECO:0007669"/>
    <property type="project" value="TreeGrafter"/>
</dbReference>
<dbReference type="GeneID" id="110197758"/>
<dbReference type="RefSeq" id="XP_020827471.1">
    <property type="nucleotide sequence ID" value="XM_020971812.1"/>
</dbReference>
<dbReference type="Pfam" id="PF00020">
    <property type="entry name" value="TNFR_c6"/>
    <property type="match status" value="1"/>
</dbReference>
<evidence type="ECO:0000259" key="3">
    <source>
        <dbReference type="PROSITE" id="PS50050"/>
    </source>
</evidence>
<evidence type="ECO:0000256" key="1">
    <source>
        <dbReference type="PROSITE-ProRule" id="PRU00206"/>
    </source>
</evidence>
<protein>
    <submittedName>
        <fullName evidence="5">Tumor necrosis factor receptor superfamily member 14-like</fullName>
    </submittedName>
</protein>
<evidence type="ECO:0000313" key="4">
    <source>
        <dbReference type="Proteomes" id="UP000515140"/>
    </source>
</evidence>
<dbReference type="PANTHER" id="PTHR46838:SF1">
    <property type="entry name" value="TUMOR NECROSIS FACTOR RECEPTOR SUPERFAMILY MEMBER 14"/>
    <property type="match status" value="1"/>
</dbReference>
<evidence type="ECO:0000256" key="2">
    <source>
        <dbReference type="SAM" id="Phobius"/>
    </source>
</evidence>
<dbReference type="InterPro" id="IPR022332">
    <property type="entry name" value="TNFR_14"/>
</dbReference>
<feature type="disulfide bond" evidence="1">
    <location>
        <begin position="153"/>
        <end position="171"/>
    </location>
</feature>
<dbReference type="PANTHER" id="PTHR46838">
    <property type="entry name" value="TUMOR NECROSIS FACTOR RECEPTOR SUPERFAMILY MEMBER 14"/>
    <property type="match status" value="1"/>
</dbReference>
<keyword evidence="4" id="KW-1185">Reference proteome</keyword>
<dbReference type="KEGG" id="pcw:110197758"/>
<feature type="repeat" description="TNFR-Cys" evidence="1">
    <location>
        <begin position="86"/>
        <end position="128"/>
    </location>
</feature>
<dbReference type="GO" id="GO:0046642">
    <property type="term" value="P:negative regulation of alpha-beta T cell proliferation"/>
    <property type="evidence" value="ECO:0007669"/>
    <property type="project" value="TreeGrafter"/>
</dbReference>
<dbReference type="InParanoid" id="A0A6P5J8K0"/>
<dbReference type="PRINTS" id="PR01965">
    <property type="entry name" value="TNFACTORR14"/>
</dbReference>
<dbReference type="InterPro" id="IPR001368">
    <property type="entry name" value="TNFR/NGFR_Cys_rich_reg"/>
</dbReference>
<keyword evidence="2" id="KW-1133">Transmembrane helix</keyword>
<sequence length="190" mass="20842">MSAREQKTVRLRSTEMRALSLRSANTGNILCLMMFTIITTQLMSFKEAVQCGMGQYNVDGVCCYPCHAGYKVNGTCSIMTGTTCVPCDPGTYTAHQNGLKKCFQCKGCDSESGFRTKWERSSTLNTLCGCSPGYFCTNIKDDDCERCMAHRVCTPGQYIKSTGTERNNNICEECQAGAFSPNGTLTQCLP</sequence>
<dbReference type="GO" id="GO:0050830">
    <property type="term" value="P:defense response to Gram-positive bacterium"/>
    <property type="evidence" value="ECO:0007669"/>
    <property type="project" value="TreeGrafter"/>
</dbReference>
<dbReference type="PROSITE" id="PS50050">
    <property type="entry name" value="TNFR_NGFR_2"/>
    <property type="match status" value="2"/>
</dbReference>
<dbReference type="FunCoup" id="A0A6P5J8K0">
    <property type="interactions" value="580"/>
</dbReference>
<feature type="domain" description="TNFR-Cys" evidence="3">
    <location>
        <begin position="86"/>
        <end position="128"/>
    </location>
</feature>
<feature type="domain" description="TNFR-Cys" evidence="3">
    <location>
        <begin position="129"/>
        <end position="171"/>
    </location>
</feature>
<evidence type="ECO:0000313" key="5">
    <source>
        <dbReference type="RefSeq" id="XP_020827471.1"/>
    </source>
</evidence>
<gene>
    <name evidence="5" type="primary">LOC110197758</name>
</gene>
<comment type="caution">
    <text evidence="1">Lacks conserved residue(s) required for the propagation of feature annotation.</text>
</comment>
<dbReference type="SUPFAM" id="SSF57586">
    <property type="entry name" value="TNF receptor-like"/>
    <property type="match status" value="3"/>
</dbReference>
<accession>A0A6P5J8K0</accession>
<dbReference type="GO" id="GO:0009897">
    <property type="term" value="C:external side of plasma membrane"/>
    <property type="evidence" value="ECO:0007669"/>
    <property type="project" value="TreeGrafter"/>
</dbReference>
<feature type="transmembrane region" description="Helical" evidence="2">
    <location>
        <begin position="21"/>
        <end position="43"/>
    </location>
</feature>
<dbReference type="SMART" id="SM00208">
    <property type="entry name" value="TNFR"/>
    <property type="match status" value="3"/>
</dbReference>
<reference evidence="5" key="1">
    <citation type="submission" date="2025-08" db="UniProtKB">
        <authorList>
            <consortium name="RefSeq"/>
        </authorList>
    </citation>
    <scope>IDENTIFICATION</scope>
    <source>
        <tissue evidence="5">Spleen</tissue>
    </source>
</reference>
<dbReference type="AlphaFoldDB" id="A0A6P5J8K0"/>
<dbReference type="Proteomes" id="UP000515140">
    <property type="component" value="Unplaced"/>
</dbReference>
<feature type="disulfide bond" evidence="1">
    <location>
        <begin position="87"/>
        <end position="102"/>
    </location>
</feature>
<keyword evidence="2" id="KW-0812">Transmembrane</keyword>
<keyword evidence="1" id="KW-1015">Disulfide bond</keyword>
<name>A0A6P5J8K0_PHACI</name>
<organism evidence="4 5">
    <name type="scientific">Phascolarctos cinereus</name>
    <name type="common">Koala</name>
    <dbReference type="NCBI Taxonomy" id="38626"/>
    <lineage>
        <taxon>Eukaryota</taxon>
        <taxon>Metazoa</taxon>
        <taxon>Chordata</taxon>
        <taxon>Craniata</taxon>
        <taxon>Vertebrata</taxon>
        <taxon>Euteleostomi</taxon>
        <taxon>Mammalia</taxon>
        <taxon>Metatheria</taxon>
        <taxon>Diprotodontia</taxon>
        <taxon>Phascolarctidae</taxon>
        <taxon>Phascolarctos</taxon>
    </lineage>
</organism>
<dbReference type="Gene3D" id="2.10.50.10">
    <property type="entry name" value="Tumor Necrosis Factor Receptor, subunit A, domain 2"/>
    <property type="match status" value="3"/>
</dbReference>
<keyword evidence="2" id="KW-0472">Membrane</keyword>
<feature type="repeat" description="TNFR-Cys" evidence="1">
    <location>
        <begin position="129"/>
        <end position="171"/>
    </location>
</feature>
<dbReference type="GO" id="GO:0050829">
    <property type="term" value="P:defense response to Gram-negative bacterium"/>
    <property type="evidence" value="ECO:0007669"/>
    <property type="project" value="TreeGrafter"/>
</dbReference>
<dbReference type="GO" id="GO:0002720">
    <property type="term" value="P:positive regulation of cytokine production involved in immune response"/>
    <property type="evidence" value="ECO:0007669"/>
    <property type="project" value="TreeGrafter"/>
</dbReference>
<proteinExistence type="predicted"/>